<organism evidence="1 2">
    <name type="scientific">Vaccinium darrowii</name>
    <dbReference type="NCBI Taxonomy" id="229202"/>
    <lineage>
        <taxon>Eukaryota</taxon>
        <taxon>Viridiplantae</taxon>
        <taxon>Streptophyta</taxon>
        <taxon>Embryophyta</taxon>
        <taxon>Tracheophyta</taxon>
        <taxon>Spermatophyta</taxon>
        <taxon>Magnoliopsida</taxon>
        <taxon>eudicotyledons</taxon>
        <taxon>Gunneridae</taxon>
        <taxon>Pentapetalae</taxon>
        <taxon>asterids</taxon>
        <taxon>Ericales</taxon>
        <taxon>Ericaceae</taxon>
        <taxon>Vaccinioideae</taxon>
        <taxon>Vaccinieae</taxon>
        <taxon>Vaccinium</taxon>
    </lineage>
</organism>
<accession>A0ACB7XH91</accession>
<dbReference type="EMBL" id="CM037160">
    <property type="protein sequence ID" value="KAH7840174.1"/>
    <property type="molecule type" value="Genomic_DNA"/>
</dbReference>
<keyword evidence="2" id="KW-1185">Reference proteome</keyword>
<proteinExistence type="predicted"/>
<sequence length="282" mass="32853">MADDFCYDYCKFDKLLKKTKEWLLQLDSKKRLNVIRELLKNPHYGESDVYILCLKEDQIPSDHNPPEPNELIEIRFPMKEQKPIKPITEEANMVEKFGKRTGRKRPRDVEEEKKKRKKVDIVALPEKERDLPAEFKDKIRELNGSDAIMVMEKELFATDVNTGNARLSLPAREIDTRFLSEEEKVFLATRQDGNRISRIKLRIIVEGGMEYGICLSQWVSGKASVVYVLLSGWKDVVEDHKLREDDLVQLWSFRVEGKPWFSLVRVGSRNGDEGLEEVVEVN</sequence>
<comment type="caution">
    <text evidence="1">The sequence shown here is derived from an EMBL/GenBank/DDBJ whole genome shotgun (WGS) entry which is preliminary data.</text>
</comment>
<reference evidence="1 2" key="1">
    <citation type="journal article" date="2021" name="Hortic Res">
        <title>High-quality reference genome and annotation aids understanding of berry development for evergreen blueberry (Vaccinium darrowii).</title>
        <authorList>
            <person name="Yu J."/>
            <person name="Hulse-Kemp A.M."/>
            <person name="Babiker E."/>
            <person name="Staton M."/>
        </authorList>
    </citation>
    <scope>NUCLEOTIDE SEQUENCE [LARGE SCALE GENOMIC DNA]</scope>
    <source>
        <strain evidence="2">cv. NJ 8807/NJ 8810</strain>
        <tissue evidence="1">Young leaf</tissue>
    </source>
</reference>
<dbReference type="Proteomes" id="UP000828048">
    <property type="component" value="Chromosome 10"/>
</dbReference>
<gene>
    <name evidence="1" type="ORF">Vadar_013717</name>
</gene>
<evidence type="ECO:0000313" key="1">
    <source>
        <dbReference type="EMBL" id="KAH7840174.1"/>
    </source>
</evidence>
<protein>
    <submittedName>
        <fullName evidence="1">Uncharacterized protein</fullName>
    </submittedName>
</protein>
<evidence type="ECO:0000313" key="2">
    <source>
        <dbReference type="Proteomes" id="UP000828048"/>
    </source>
</evidence>
<name>A0ACB7XH91_9ERIC</name>